<comment type="similarity">
    <text evidence="2">Belongs to the lipid A palmitoyltransferase family.</text>
</comment>
<dbReference type="InterPro" id="IPR011250">
    <property type="entry name" value="OMP/PagP_B-barrel"/>
</dbReference>
<keyword evidence="6" id="KW-0998">Cell outer membrane</keyword>
<sequence>MRTTLTRTRPRPRAKTKIKTRTSAAFIAAGAMCGACSGFFSTPAFAEASCSYSTEWLAGACRRIERVAKQGTWDLYVTGYGWHINGYTDDERKSLNSRSWGGGAGKHFTDENGNEDILFAFVFLDSHENPEPIGGWARQWYTKPVAGGLSLGGGYFAGFTAREDVAHYLPVPLVLPIGSIRYRKASVMGTFIPGIPGVNKGDVAFFWGRYEF</sequence>
<proteinExistence type="inferred from homology"/>
<dbReference type="GO" id="GO:0016746">
    <property type="term" value="F:acyltransferase activity"/>
    <property type="evidence" value="ECO:0007669"/>
    <property type="project" value="UniProtKB-KW"/>
</dbReference>
<reference evidence="10" key="1">
    <citation type="submission" date="2016-10" db="EMBL/GenBank/DDBJ databases">
        <authorList>
            <person name="Varghese N."/>
            <person name="Submissions S."/>
        </authorList>
    </citation>
    <scope>NUCLEOTIDE SEQUENCE [LARGE SCALE GENOMIC DNA]</scope>
    <source>
        <strain evidence="10">LMG 26031</strain>
    </source>
</reference>
<protein>
    <submittedName>
        <fullName evidence="9">Antimicrobial peptide resistance and lipid A acylation PagP</fullName>
    </submittedName>
</protein>
<feature type="chain" id="PRO_5011748727" evidence="8">
    <location>
        <begin position="47"/>
        <end position="212"/>
    </location>
</feature>
<dbReference type="Proteomes" id="UP000198866">
    <property type="component" value="Unassembled WGS sequence"/>
</dbReference>
<evidence type="ECO:0000256" key="4">
    <source>
        <dbReference type="ARBA" id="ARBA00022729"/>
    </source>
</evidence>
<accession>A0A1H6TIB7</accession>
<evidence type="ECO:0000256" key="5">
    <source>
        <dbReference type="ARBA" id="ARBA00023136"/>
    </source>
</evidence>
<evidence type="ECO:0000256" key="8">
    <source>
        <dbReference type="SAM" id="SignalP"/>
    </source>
</evidence>
<dbReference type="Gene3D" id="2.40.160.20">
    <property type="match status" value="1"/>
</dbReference>
<evidence type="ECO:0000313" key="9">
    <source>
        <dbReference type="EMBL" id="SEI79046.1"/>
    </source>
</evidence>
<evidence type="ECO:0000313" key="10">
    <source>
        <dbReference type="Proteomes" id="UP000198866"/>
    </source>
</evidence>
<dbReference type="SUPFAM" id="SSF56925">
    <property type="entry name" value="OMPA-like"/>
    <property type="match status" value="1"/>
</dbReference>
<dbReference type="STRING" id="667676.SAMN05192539_1004118"/>
<dbReference type="RefSeq" id="WP_245763136.1">
    <property type="nucleotide sequence ID" value="NZ_FNYE01000004.1"/>
</dbReference>
<dbReference type="Pfam" id="PF07017">
    <property type="entry name" value="PagP"/>
    <property type="match status" value="1"/>
</dbReference>
<gene>
    <name evidence="9" type="ORF">SAMN05192539_1004118</name>
</gene>
<keyword evidence="3" id="KW-0808">Transferase</keyword>
<evidence type="ECO:0000256" key="7">
    <source>
        <dbReference type="ARBA" id="ARBA00023315"/>
    </source>
</evidence>
<evidence type="ECO:0000256" key="6">
    <source>
        <dbReference type="ARBA" id="ARBA00023237"/>
    </source>
</evidence>
<dbReference type="GO" id="GO:0009279">
    <property type="term" value="C:cell outer membrane"/>
    <property type="evidence" value="ECO:0007669"/>
    <property type="project" value="UniProtKB-SubCell"/>
</dbReference>
<evidence type="ECO:0000256" key="1">
    <source>
        <dbReference type="ARBA" id="ARBA00004442"/>
    </source>
</evidence>
<keyword evidence="7" id="KW-0012">Acyltransferase</keyword>
<keyword evidence="4 8" id="KW-0732">Signal</keyword>
<dbReference type="InterPro" id="IPR009746">
    <property type="entry name" value="LipidA_acyl_PagP"/>
</dbReference>
<feature type="signal peptide" evidence="8">
    <location>
        <begin position="1"/>
        <end position="46"/>
    </location>
</feature>
<keyword evidence="10" id="KW-1185">Reference proteome</keyword>
<dbReference type="AlphaFoldDB" id="A0A1H6TIB7"/>
<keyword evidence="5" id="KW-0472">Membrane</keyword>
<evidence type="ECO:0000256" key="2">
    <source>
        <dbReference type="ARBA" id="ARBA00006368"/>
    </source>
</evidence>
<comment type="subcellular location">
    <subcellularLocation>
        <location evidence="1">Cell outer membrane</location>
    </subcellularLocation>
</comment>
<dbReference type="EMBL" id="FNYE01000004">
    <property type="protein sequence ID" value="SEI79046.1"/>
    <property type="molecule type" value="Genomic_DNA"/>
</dbReference>
<name>A0A1H6TIB7_9BURK</name>
<organism evidence="9 10">
    <name type="scientific">Paraburkholderia diazotrophica</name>
    <dbReference type="NCBI Taxonomy" id="667676"/>
    <lineage>
        <taxon>Bacteria</taxon>
        <taxon>Pseudomonadati</taxon>
        <taxon>Pseudomonadota</taxon>
        <taxon>Betaproteobacteria</taxon>
        <taxon>Burkholderiales</taxon>
        <taxon>Burkholderiaceae</taxon>
        <taxon>Paraburkholderia</taxon>
    </lineage>
</organism>
<evidence type="ECO:0000256" key="3">
    <source>
        <dbReference type="ARBA" id="ARBA00022679"/>
    </source>
</evidence>